<feature type="compositionally biased region" description="Basic and acidic residues" evidence="1">
    <location>
        <begin position="131"/>
        <end position="143"/>
    </location>
</feature>
<evidence type="ECO:0000313" key="3">
    <source>
        <dbReference type="Proteomes" id="UP000694391"/>
    </source>
</evidence>
<feature type="region of interest" description="Disordered" evidence="1">
    <location>
        <begin position="25"/>
        <end position="143"/>
    </location>
</feature>
<name>A0A8C0KJ29_CANLU</name>
<sequence length="143" mass="14251">MMRLSHSGSSVCGSGCVSSMAGAAVDHAADTDTSLRPASGARPSARAAHAPPRGSAPGPRPPAPAPPLRPRPRPRPRLRPAPAHLSPPQSRCPRGACGREGAGRAGMGCAGGVADWTQPPGSDQSAGDKTASGRERGSVGRGL</sequence>
<dbReference type="Proteomes" id="UP000694391">
    <property type="component" value="Unplaced"/>
</dbReference>
<proteinExistence type="predicted"/>
<keyword evidence="3" id="KW-1185">Reference proteome</keyword>
<feature type="compositionally biased region" description="Gly residues" evidence="1">
    <location>
        <begin position="98"/>
        <end position="111"/>
    </location>
</feature>
<feature type="compositionally biased region" description="Low complexity" evidence="1">
    <location>
        <begin position="35"/>
        <end position="57"/>
    </location>
</feature>
<accession>A0A8C0KJ29</accession>
<feature type="compositionally biased region" description="Pro residues" evidence="1">
    <location>
        <begin position="58"/>
        <end position="69"/>
    </location>
</feature>
<reference evidence="2" key="1">
    <citation type="submission" date="2025-08" db="UniProtKB">
        <authorList>
            <consortium name="Ensembl"/>
        </authorList>
    </citation>
    <scope>IDENTIFICATION</scope>
</reference>
<dbReference type="AlphaFoldDB" id="A0A8C0KJ29"/>
<dbReference type="Ensembl" id="ENSCAFT00020018418.1">
    <property type="protein sequence ID" value="ENSCAFP00020015864.1"/>
    <property type="gene ID" value="ENSCAFG00020012733.1"/>
</dbReference>
<organism evidence="2 3">
    <name type="scientific">Canis lupus dingo</name>
    <name type="common">dingo</name>
    <dbReference type="NCBI Taxonomy" id="286419"/>
    <lineage>
        <taxon>Eukaryota</taxon>
        <taxon>Metazoa</taxon>
        <taxon>Chordata</taxon>
        <taxon>Craniata</taxon>
        <taxon>Vertebrata</taxon>
        <taxon>Euteleostomi</taxon>
        <taxon>Mammalia</taxon>
        <taxon>Eutheria</taxon>
        <taxon>Laurasiatheria</taxon>
        <taxon>Carnivora</taxon>
        <taxon>Caniformia</taxon>
        <taxon>Canidae</taxon>
        <taxon>Canis</taxon>
    </lineage>
</organism>
<evidence type="ECO:0000256" key="1">
    <source>
        <dbReference type="SAM" id="MobiDB-lite"/>
    </source>
</evidence>
<reference evidence="2" key="2">
    <citation type="submission" date="2025-09" db="UniProtKB">
        <authorList>
            <consortium name="Ensembl"/>
        </authorList>
    </citation>
    <scope>IDENTIFICATION</scope>
</reference>
<feature type="compositionally biased region" description="Low complexity" evidence="1">
    <location>
        <begin position="80"/>
        <end position="96"/>
    </location>
</feature>
<evidence type="ECO:0000313" key="2">
    <source>
        <dbReference type="Ensembl" id="ENSCAFP00020015864.1"/>
    </source>
</evidence>
<protein>
    <submittedName>
        <fullName evidence="2">Uncharacterized protein</fullName>
    </submittedName>
</protein>